<dbReference type="AlphaFoldDB" id="A0A3P7NT24"/>
<feature type="transmembrane region" description="Helical" evidence="10">
    <location>
        <begin position="65"/>
        <end position="83"/>
    </location>
</feature>
<proteinExistence type="inferred from homology"/>
<dbReference type="HAMAP" id="MF_00330">
    <property type="entry name" value="CbiN"/>
    <property type="match status" value="1"/>
</dbReference>
<comment type="subunit">
    <text evidence="10">Forms an energy-coupling factor (ECF) transporter complex composed of an ATP-binding protein (A component, CbiO), a transmembrane protein (T component, CbiQ) and 2 possible substrate-capture proteins (S components, CbiM and CbiN) of unknown stoichimetry.</text>
</comment>
<comment type="pathway">
    <text evidence="10">Cofactor biosynthesis; adenosylcobalamin biosynthesis.</text>
</comment>
<evidence type="ECO:0000256" key="7">
    <source>
        <dbReference type="ARBA" id="ARBA00023065"/>
    </source>
</evidence>
<dbReference type="PANTHER" id="PTHR38662:SF1">
    <property type="entry name" value="COBALT TRANSPORT PROTEIN CBIN"/>
    <property type="match status" value="1"/>
</dbReference>
<evidence type="ECO:0000256" key="5">
    <source>
        <dbReference type="ARBA" id="ARBA00022692"/>
    </source>
</evidence>
<organism evidence="11 12">
    <name type="scientific">Petrocella atlantisensis</name>
    <dbReference type="NCBI Taxonomy" id="2173034"/>
    <lineage>
        <taxon>Bacteria</taxon>
        <taxon>Bacillati</taxon>
        <taxon>Bacillota</taxon>
        <taxon>Clostridia</taxon>
        <taxon>Lachnospirales</taxon>
        <taxon>Vallitaleaceae</taxon>
        <taxon>Petrocella</taxon>
    </lineage>
</organism>
<comment type="subcellular location">
    <subcellularLocation>
        <location evidence="10">Cell membrane</location>
        <topology evidence="10">Multi-pass membrane protein</topology>
    </subcellularLocation>
</comment>
<comment type="similarity">
    <text evidence="10">Belongs to the CbiN family.</text>
</comment>
<dbReference type="Pfam" id="PF02553">
    <property type="entry name" value="CbiN"/>
    <property type="match status" value="1"/>
</dbReference>
<evidence type="ECO:0000313" key="12">
    <source>
        <dbReference type="Proteomes" id="UP000279029"/>
    </source>
</evidence>
<sequence length="95" mass="10578">MKSKQNLVLIGMVILLAIIPLIINPNSEYGGADGAAQDQILLEHPDYEPWFTPLFEPASGEIESFFFSMQAAIGAGFIAYYFGRMKGRQDHAKNR</sequence>
<keyword evidence="2 10" id="KW-0813">Transport</keyword>
<evidence type="ECO:0000256" key="8">
    <source>
        <dbReference type="ARBA" id="ARBA00023136"/>
    </source>
</evidence>
<dbReference type="Proteomes" id="UP000279029">
    <property type="component" value="Chromosome"/>
</dbReference>
<evidence type="ECO:0000256" key="3">
    <source>
        <dbReference type="ARBA" id="ARBA00022475"/>
    </source>
</evidence>
<dbReference type="KEGG" id="cbar:PATL70BA_0221"/>
<comment type="function">
    <text evidence="10">Part of the energy-coupling factor (ECF) transporter complex CbiMNOQ involved in cobalt import.</text>
</comment>
<dbReference type="NCBIfam" id="TIGR01165">
    <property type="entry name" value="cbiN"/>
    <property type="match status" value="1"/>
</dbReference>
<dbReference type="EMBL" id="LR130778">
    <property type="protein sequence ID" value="VDN46065.1"/>
    <property type="molecule type" value="Genomic_DNA"/>
</dbReference>
<name>A0A3P7NT24_9FIRM</name>
<dbReference type="InterPro" id="IPR003705">
    <property type="entry name" value="CbiN"/>
</dbReference>
<keyword evidence="12" id="KW-1185">Reference proteome</keyword>
<dbReference type="UniPathway" id="UPA00148"/>
<keyword evidence="5 10" id="KW-0812">Transmembrane</keyword>
<evidence type="ECO:0000256" key="2">
    <source>
        <dbReference type="ARBA" id="ARBA00022448"/>
    </source>
</evidence>
<dbReference type="PANTHER" id="PTHR38662">
    <property type="entry name" value="COBALT TRANSPORT PROTEIN CBIN"/>
    <property type="match status" value="1"/>
</dbReference>
<keyword evidence="7 10" id="KW-0406">Ion transport</keyword>
<reference evidence="11 12" key="1">
    <citation type="submission" date="2018-09" db="EMBL/GenBank/DDBJ databases">
        <authorList>
            <person name="Postec A."/>
        </authorList>
    </citation>
    <scope>NUCLEOTIDE SEQUENCE [LARGE SCALE GENOMIC DNA]</scope>
    <source>
        <strain evidence="11">70B-A</strain>
    </source>
</reference>
<keyword evidence="1 10" id="KW-0171">Cobalt transport</keyword>
<accession>A0A3P7NT24</accession>
<evidence type="ECO:0000256" key="9">
    <source>
        <dbReference type="ARBA" id="ARBA00023285"/>
    </source>
</evidence>
<keyword evidence="3 10" id="KW-1003">Cell membrane</keyword>
<dbReference type="RefSeq" id="WP_125135636.1">
    <property type="nucleotide sequence ID" value="NZ_LR130778.1"/>
</dbReference>
<feature type="transmembrane region" description="Helical" evidence="10">
    <location>
        <begin position="7"/>
        <end position="23"/>
    </location>
</feature>
<dbReference type="OrthoDB" id="1551318at2"/>
<evidence type="ECO:0000313" key="11">
    <source>
        <dbReference type="EMBL" id="VDN46065.1"/>
    </source>
</evidence>
<keyword evidence="9 10" id="KW-0170">Cobalt</keyword>
<evidence type="ECO:0000256" key="10">
    <source>
        <dbReference type="HAMAP-Rule" id="MF_00330"/>
    </source>
</evidence>
<evidence type="ECO:0000256" key="6">
    <source>
        <dbReference type="ARBA" id="ARBA00022989"/>
    </source>
</evidence>
<keyword evidence="4 10" id="KW-0169">Cobalamin biosynthesis</keyword>
<dbReference type="GO" id="GO:0005886">
    <property type="term" value="C:plasma membrane"/>
    <property type="evidence" value="ECO:0007669"/>
    <property type="project" value="UniProtKB-SubCell"/>
</dbReference>
<protein>
    <recommendedName>
        <fullName evidence="10">Cobalt transport protein CbiN</fullName>
    </recommendedName>
    <alternativeName>
        <fullName evidence="10">Energy-coupling factor transporter probable substrate-capture protein CbiN</fullName>
        <shortName evidence="10">ECF transporter S component CbiN</shortName>
    </alternativeName>
</protein>
<evidence type="ECO:0000256" key="4">
    <source>
        <dbReference type="ARBA" id="ARBA00022573"/>
    </source>
</evidence>
<dbReference type="NCBIfam" id="NF002780">
    <property type="entry name" value="PRK02898.1"/>
    <property type="match status" value="1"/>
</dbReference>
<evidence type="ECO:0000256" key="1">
    <source>
        <dbReference type="ARBA" id="ARBA00022426"/>
    </source>
</evidence>
<keyword evidence="6 10" id="KW-1133">Transmembrane helix</keyword>
<keyword evidence="8 10" id="KW-0472">Membrane</keyword>
<dbReference type="GO" id="GO:0009236">
    <property type="term" value="P:cobalamin biosynthetic process"/>
    <property type="evidence" value="ECO:0007669"/>
    <property type="project" value="UniProtKB-UniRule"/>
</dbReference>
<dbReference type="GO" id="GO:0015087">
    <property type="term" value="F:cobalt ion transmembrane transporter activity"/>
    <property type="evidence" value="ECO:0007669"/>
    <property type="project" value="UniProtKB-UniRule"/>
</dbReference>
<gene>
    <name evidence="10 11" type="primary">cbiN</name>
    <name evidence="11" type="ORF">PATL70BA_0221</name>
</gene>